<reference evidence="1 2" key="1">
    <citation type="submission" date="2012-08" db="EMBL/GenBank/DDBJ databases">
        <title>Oryza genome evolution.</title>
        <authorList>
            <person name="Wing R.A."/>
        </authorList>
    </citation>
    <scope>NUCLEOTIDE SEQUENCE</scope>
</reference>
<proteinExistence type="predicted"/>
<dbReference type="Proteomes" id="UP000032180">
    <property type="component" value="Chromosome 7"/>
</dbReference>
<dbReference type="Gramene" id="LPERR07G01090.1">
    <property type="protein sequence ID" value="LPERR07G01090.1"/>
    <property type="gene ID" value="LPERR07G01090"/>
</dbReference>
<reference evidence="2" key="2">
    <citation type="submission" date="2013-12" db="EMBL/GenBank/DDBJ databases">
        <authorList>
            <person name="Yu Y."/>
            <person name="Lee S."/>
            <person name="de Baynast K."/>
            <person name="Wissotski M."/>
            <person name="Liu L."/>
            <person name="Talag J."/>
            <person name="Goicoechea J."/>
            <person name="Angelova A."/>
            <person name="Jetty R."/>
            <person name="Kudrna D."/>
            <person name="Golser W."/>
            <person name="Rivera L."/>
            <person name="Zhang J."/>
            <person name="Wing R."/>
        </authorList>
    </citation>
    <scope>NUCLEOTIDE SEQUENCE</scope>
</reference>
<keyword evidence="2" id="KW-1185">Reference proteome</keyword>
<protein>
    <submittedName>
        <fullName evidence="1">Uncharacterized protein</fullName>
    </submittedName>
</protein>
<evidence type="ECO:0000313" key="2">
    <source>
        <dbReference type="Proteomes" id="UP000032180"/>
    </source>
</evidence>
<dbReference type="AlphaFoldDB" id="A0A0D9WUX8"/>
<dbReference type="HOGENOM" id="CLU_2658053_0_0_1"/>
<name>A0A0D9WUX8_9ORYZ</name>
<organism evidence="1 2">
    <name type="scientific">Leersia perrieri</name>
    <dbReference type="NCBI Taxonomy" id="77586"/>
    <lineage>
        <taxon>Eukaryota</taxon>
        <taxon>Viridiplantae</taxon>
        <taxon>Streptophyta</taxon>
        <taxon>Embryophyta</taxon>
        <taxon>Tracheophyta</taxon>
        <taxon>Spermatophyta</taxon>
        <taxon>Magnoliopsida</taxon>
        <taxon>Liliopsida</taxon>
        <taxon>Poales</taxon>
        <taxon>Poaceae</taxon>
        <taxon>BOP clade</taxon>
        <taxon>Oryzoideae</taxon>
        <taxon>Oryzeae</taxon>
        <taxon>Oryzinae</taxon>
        <taxon>Leersia</taxon>
    </lineage>
</organism>
<reference evidence="1" key="3">
    <citation type="submission" date="2015-04" db="UniProtKB">
        <authorList>
            <consortium name="EnsemblPlants"/>
        </authorList>
    </citation>
    <scope>IDENTIFICATION</scope>
</reference>
<evidence type="ECO:0000313" key="1">
    <source>
        <dbReference type="EnsemblPlants" id="LPERR07G01090.1"/>
    </source>
</evidence>
<sequence length="76" mass="8465">MAILEPAQSPYVPALTCPSSPTQWVVWDGNGFGSVEQPVHLTSITYSAIHLHQQVSNYHVRILWSLIPSQPVETRP</sequence>
<accession>A0A0D9WUX8</accession>
<dbReference type="EnsemblPlants" id="LPERR07G01090.1">
    <property type="protein sequence ID" value="LPERR07G01090.1"/>
    <property type="gene ID" value="LPERR07G01090"/>
</dbReference>